<dbReference type="EMBL" id="CP094326">
    <property type="protein sequence ID" value="UNY99231.1"/>
    <property type="molecule type" value="Genomic_DNA"/>
</dbReference>
<evidence type="ECO:0000256" key="3">
    <source>
        <dbReference type="ARBA" id="ARBA00012463"/>
    </source>
</evidence>
<evidence type="ECO:0000256" key="2">
    <source>
        <dbReference type="ARBA" id="ARBA00010819"/>
    </source>
</evidence>
<dbReference type="InterPro" id="IPR005674">
    <property type="entry name" value="CocE/Ser_esterase"/>
</dbReference>
<proteinExistence type="inferred from homology"/>
<evidence type="ECO:0000256" key="4">
    <source>
        <dbReference type="ARBA" id="ARBA00022438"/>
    </source>
</evidence>
<dbReference type="NCBIfam" id="TIGR00976">
    <property type="entry name" value="CocE_NonD"/>
    <property type="match status" value="1"/>
</dbReference>
<accession>A0ABY3YP06</accession>
<feature type="domain" description="Xaa-Pro dipeptidyl-peptidase C-terminal" evidence="9">
    <location>
        <begin position="374"/>
        <end position="597"/>
    </location>
</feature>
<evidence type="ECO:0000256" key="8">
    <source>
        <dbReference type="ARBA" id="ARBA00030045"/>
    </source>
</evidence>
<evidence type="ECO:0000259" key="9">
    <source>
        <dbReference type="SMART" id="SM00939"/>
    </source>
</evidence>
<dbReference type="PANTHER" id="PTHR43056">
    <property type="entry name" value="PEPTIDASE S9 PROLYL OLIGOPEPTIDASE"/>
    <property type="match status" value="1"/>
</dbReference>
<comment type="similarity">
    <text evidence="2">Belongs to the peptidase S15 family.</text>
</comment>
<dbReference type="RefSeq" id="WP_242937631.1">
    <property type="nucleotide sequence ID" value="NZ_CP094326.1"/>
</dbReference>
<dbReference type="Pfam" id="PF02129">
    <property type="entry name" value="Peptidase_S15"/>
    <property type="match status" value="1"/>
</dbReference>
<dbReference type="InterPro" id="IPR000383">
    <property type="entry name" value="Xaa-Pro-like_dom"/>
</dbReference>
<reference evidence="10 11" key="1">
    <citation type="journal article" date="2018" name="Int. J. Syst. Evol. Microbiol.">
        <title>Zhouia spongiae sp. nov., isolated from a marine sponge.</title>
        <authorList>
            <person name="Zhuang L."/>
            <person name="Lin B."/>
            <person name="Qin F."/>
            <person name="Luo L."/>
        </authorList>
    </citation>
    <scope>NUCLEOTIDE SEQUENCE [LARGE SCALE GENOMIC DNA]</scope>
    <source>
        <strain evidence="10 11">HN-Y44</strain>
    </source>
</reference>
<dbReference type="PANTHER" id="PTHR43056:SF10">
    <property type="entry name" value="COCE_NOND FAMILY, PUTATIVE (AFU_ORTHOLOGUE AFUA_7G00600)-RELATED"/>
    <property type="match status" value="1"/>
</dbReference>
<comment type="catalytic activity">
    <reaction evidence="1">
        <text>Hydrolyzes Xaa-Pro-|- bonds to release unblocked, N-terminal dipeptides from substrates including Ala-Pro-|-p-nitroanilide and (sequentially) Tyr-Pro-|-Phe-Pro-|-Gly-Pro-|-Ile.</text>
        <dbReference type="EC" id="3.4.14.11"/>
    </reaction>
</comment>
<dbReference type="InterPro" id="IPR050585">
    <property type="entry name" value="Xaa-Pro_dipeptidyl-ppase/CocE"/>
</dbReference>
<dbReference type="SMART" id="SM00939">
    <property type="entry name" value="PepX_C"/>
    <property type="match status" value="1"/>
</dbReference>
<keyword evidence="7" id="KW-0720">Serine protease</keyword>
<keyword evidence="5" id="KW-0645">Protease</keyword>
<evidence type="ECO:0000256" key="6">
    <source>
        <dbReference type="ARBA" id="ARBA00022801"/>
    </source>
</evidence>
<evidence type="ECO:0000313" key="11">
    <source>
        <dbReference type="Proteomes" id="UP000829476"/>
    </source>
</evidence>
<sequence>MKKRYLTIIQLSLLTMVCVGYAQKEVKSAVPVFKDGEAQIVEAFNDPGTWIRHDLWVETEFDTDGDGKLDRMHVDVTRPPQTETAGLKLPVVYITSPYFAGVASNDKRFFWDVKHELGATPKPHDHPVVQRRGKRPIISNSQINLWVPRGYVVVHSSSPGTGLSQGSPTVGGNNESLAPKAVIDWLNGRADGYTSPYGTEKVVAYWSTGKVGMTGTSYNGTLPIAAATTGVDGLEAIIPVAPNTSYYHYYRSHGLVRSPGGYLGEDIDVLYDFIHSGDESKRDYADKTVRDTEMKNGQDRVTGDYNDFWAGRDYLNEMGPFKAALFMSHGFNDWNVMPEHSYRIFKAAKEKGLPVKIYYHQNGHGGPPPFPMMNKWFTRYLHGIENGVLKEPEAWIVRENDERLKPTPYVAYPNPDAEPVTLYVSGDGTGSGSLSITRNKKAGNNKLVDDHAFSGSDLAKAEASDHRLLYVSETLKEDVHISGIPEITVKLASSKPAANLSVWLVSLPWNEGDGTKITDNIITRGWADPQNYKSLTKSSPLKPGKFYEVKFTLQPDDQLIAKGQQIGLMIFSTDKEFTLWPESGTELTIDMNGTSLVLPVVGGVRQYRKAMNK</sequence>
<dbReference type="SUPFAM" id="SSF49785">
    <property type="entry name" value="Galactose-binding domain-like"/>
    <property type="match status" value="1"/>
</dbReference>
<evidence type="ECO:0000256" key="7">
    <source>
        <dbReference type="ARBA" id="ARBA00022825"/>
    </source>
</evidence>
<dbReference type="InterPro" id="IPR008252">
    <property type="entry name" value="Pept_S15_Xpro"/>
</dbReference>
<dbReference type="Gene3D" id="2.60.120.260">
    <property type="entry name" value="Galactose-binding domain-like"/>
    <property type="match status" value="1"/>
</dbReference>
<evidence type="ECO:0000256" key="5">
    <source>
        <dbReference type="ARBA" id="ARBA00022670"/>
    </source>
</evidence>
<keyword evidence="11" id="KW-1185">Reference proteome</keyword>
<keyword evidence="6" id="KW-0378">Hydrolase</keyword>
<dbReference type="PRINTS" id="PR00923">
    <property type="entry name" value="LACTOPTASE"/>
</dbReference>
<gene>
    <name evidence="10" type="ORF">MQE36_02535</name>
</gene>
<dbReference type="Proteomes" id="UP000829476">
    <property type="component" value="Chromosome"/>
</dbReference>
<dbReference type="InterPro" id="IPR008979">
    <property type="entry name" value="Galactose-bd-like_sf"/>
</dbReference>
<dbReference type="NCBIfam" id="NF003780">
    <property type="entry name" value="PRK05371.1-1"/>
    <property type="match status" value="1"/>
</dbReference>
<dbReference type="InterPro" id="IPR013736">
    <property type="entry name" value="Xaa-Pro_dipept_C"/>
</dbReference>
<evidence type="ECO:0000313" key="10">
    <source>
        <dbReference type="EMBL" id="UNY99231.1"/>
    </source>
</evidence>
<evidence type="ECO:0000256" key="1">
    <source>
        <dbReference type="ARBA" id="ARBA00000123"/>
    </source>
</evidence>
<dbReference type="Pfam" id="PF08530">
    <property type="entry name" value="PepX_C"/>
    <property type="match status" value="1"/>
</dbReference>
<dbReference type="SUPFAM" id="SSF53474">
    <property type="entry name" value="alpha/beta-Hydrolases"/>
    <property type="match status" value="1"/>
</dbReference>
<protein>
    <recommendedName>
        <fullName evidence="3">Xaa-Pro dipeptidyl-peptidase</fullName>
        <ecNumber evidence="3">3.4.14.11</ecNumber>
    </recommendedName>
    <alternativeName>
        <fullName evidence="8">X-prolyl-dipeptidyl aminopeptidase</fullName>
    </alternativeName>
</protein>
<organism evidence="10 11">
    <name type="scientific">Zhouia spongiae</name>
    <dbReference type="NCBI Taxonomy" id="2202721"/>
    <lineage>
        <taxon>Bacteria</taxon>
        <taxon>Pseudomonadati</taxon>
        <taxon>Bacteroidota</taxon>
        <taxon>Flavobacteriia</taxon>
        <taxon>Flavobacteriales</taxon>
        <taxon>Flavobacteriaceae</taxon>
        <taxon>Zhouia</taxon>
    </lineage>
</organism>
<dbReference type="InterPro" id="IPR029058">
    <property type="entry name" value="AB_hydrolase_fold"/>
</dbReference>
<dbReference type="EC" id="3.4.14.11" evidence="3"/>
<keyword evidence="4" id="KW-0031">Aminopeptidase</keyword>
<dbReference type="Gene3D" id="3.40.50.1820">
    <property type="entry name" value="alpha/beta hydrolase"/>
    <property type="match status" value="2"/>
</dbReference>
<name>A0ABY3YP06_9FLAO</name>